<feature type="transmembrane region" description="Helical" evidence="8">
    <location>
        <begin position="287"/>
        <end position="307"/>
    </location>
</feature>
<evidence type="ECO:0000256" key="2">
    <source>
        <dbReference type="ARBA" id="ARBA00010145"/>
    </source>
</evidence>
<feature type="transmembrane region" description="Helical" evidence="8">
    <location>
        <begin position="35"/>
        <end position="56"/>
    </location>
</feature>
<evidence type="ECO:0000313" key="10">
    <source>
        <dbReference type="EMBL" id="MDT8329867.1"/>
    </source>
</evidence>
<dbReference type="Proteomes" id="UP001258945">
    <property type="component" value="Unassembled WGS sequence"/>
</dbReference>
<keyword evidence="3" id="KW-0813">Transport</keyword>
<proteinExistence type="inferred from homology"/>
<dbReference type="eggNOG" id="COG0679">
    <property type="taxonomic scope" value="Bacteria"/>
</dbReference>
<comment type="similarity">
    <text evidence="2">Belongs to the auxin efflux carrier (TC 2.A.69) family.</text>
</comment>
<comment type="subcellular location">
    <subcellularLocation>
        <location evidence="1">Cell membrane</location>
        <topology evidence="1">Multi-pass membrane protein</topology>
    </subcellularLocation>
</comment>
<evidence type="ECO:0000256" key="7">
    <source>
        <dbReference type="ARBA" id="ARBA00023136"/>
    </source>
</evidence>
<evidence type="ECO:0000256" key="8">
    <source>
        <dbReference type="SAM" id="Phobius"/>
    </source>
</evidence>
<dbReference type="KEGG" id="rgi:RGI145_11315"/>
<protein>
    <submittedName>
        <fullName evidence="9 10">Transporter</fullName>
    </submittedName>
</protein>
<evidence type="ECO:0000313" key="9">
    <source>
        <dbReference type="EMBL" id="APT57603.1"/>
    </source>
</evidence>
<gene>
    <name evidence="9" type="ORF">RGI145_11315</name>
    <name evidence="10" type="ORF">RQ831_02305</name>
</gene>
<feature type="transmembrane region" description="Helical" evidence="8">
    <location>
        <begin position="62"/>
        <end position="83"/>
    </location>
</feature>
<reference evidence="9 11" key="1">
    <citation type="submission" date="2016-05" db="EMBL/GenBank/DDBJ databases">
        <title>Complete Genome and Methylome Analysis of Psychrotrophic Bacterial Isolates from Antarctic Lake Untersee.</title>
        <authorList>
            <person name="Fomenkov A."/>
            <person name="Akimov V.N."/>
            <person name="Vasilyeva L.V."/>
            <person name="Andersen D."/>
            <person name="Vincze T."/>
            <person name="Roberts R.J."/>
        </authorList>
    </citation>
    <scope>NUCLEOTIDE SEQUENCE [LARGE SCALE GENOMIC DNA]</scope>
    <source>
        <strain evidence="9 11">U14-5</strain>
    </source>
</reference>
<dbReference type="PANTHER" id="PTHR36838">
    <property type="entry name" value="AUXIN EFFLUX CARRIER FAMILY PROTEIN"/>
    <property type="match status" value="1"/>
</dbReference>
<feature type="transmembrane region" description="Helical" evidence="8">
    <location>
        <begin position="227"/>
        <end position="248"/>
    </location>
</feature>
<keyword evidence="6 8" id="KW-1133">Transmembrane helix</keyword>
<accession>A0A1L7AFR1</accession>
<keyword evidence="7 8" id="KW-0472">Membrane</keyword>
<feature type="transmembrane region" description="Helical" evidence="8">
    <location>
        <begin position="196"/>
        <end position="215"/>
    </location>
</feature>
<sequence>MTVVLSIIGPVFITILLGYLARLTNRISAEGVRGLNDFVFMLALPALLFEGASTSGGLGPTLAVSIAYFTACLPVYALAVVLARRLRGLRLQEAGLVALDASFGNLSMVGIPLILSAFGPEGLRNLLAILAFHSILILPIATVIAEIGMNAKASPFAILRSTLTSLLQNPMLLAVALGGLWSIFLPPPPDMIRRLLHLLGQAGSPVALFCLGASLTSFNLRRDWPDAVLGVAIKLLVLPLAVWGAALFFRLPPLGTAVAVVAAAMPTGATAFILARRYATGMDRSGATVLLASALSVVTLSVLIALFHPH</sequence>
<dbReference type="EMBL" id="JAVVDO010000002">
    <property type="protein sequence ID" value="MDT8329867.1"/>
    <property type="molecule type" value="Genomic_DNA"/>
</dbReference>
<dbReference type="Pfam" id="PF03547">
    <property type="entry name" value="Mem_trans"/>
    <property type="match status" value="1"/>
</dbReference>
<keyword evidence="4" id="KW-1003">Cell membrane</keyword>
<dbReference type="EMBL" id="CP015583">
    <property type="protein sequence ID" value="APT57603.1"/>
    <property type="molecule type" value="Genomic_DNA"/>
</dbReference>
<dbReference type="Gene3D" id="1.20.1530.20">
    <property type="match status" value="1"/>
</dbReference>
<evidence type="ECO:0000256" key="3">
    <source>
        <dbReference type="ARBA" id="ARBA00022448"/>
    </source>
</evidence>
<keyword evidence="12" id="KW-1185">Reference proteome</keyword>
<feature type="transmembrane region" description="Helical" evidence="8">
    <location>
        <begin position="166"/>
        <end position="184"/>
    </location>
</feature>
<dbReference type="AlphaFoldDB" id="A0A1L7AFR1"/>
<organism evidence="9 11">
    <name type="scientific">Roseomonas gilardii</name>
    <dbReference type="NCBI Taxonomy" id="257708"/>
    <lineage>
        <taxon>Bacteria</taxon>
        <taxon>Pseudomonadati</taxon>
        <taxon>Pseudomonadota</taxon>
        <taxon>Alphaproteobacteria</taxon>
        <taxon>Acetobacterales</taxon>
        <taxon>Roseomonadaceae</taxon>
        <taxon>Roseomonas</taxon>
    </lineage>
</organism>
<dbReference type="RefSeq" id="WP_075798430.1">
    <property type="nucleotide sequence ID" value="NZ_CP015583.1"/>
</dbReference>
<evidence type="ECO:0000313" key="11">
    <source>
        <dbReference type="Proteomes" id="UP000185494"/>
    </source>
</evidence>
<dbReference type="GO" id="GO:0005886">
    <property type="term" value="C:plasma membrane"/>
    <property type="evidence" value="ECO:0007669"/>
    <property type="project" value="UniProtKB-SubCell"/>
</dbReference>
<feature type="transmembrane region" description="Helical" evidence="8">
    <location>
        <begin position="95"/>
        <end position="119"/>
    </location>
</feature>
<feature type="transmembrane region" description="Helical" evidence="8">
    <location>
        <begin position="6"/>
        <end position="23"/>
    </location>
</feature>
<name>A0A1L7AFR1_9PROT</name>
<evidence type="ECO:0000256" key="5">
    <source>
        <dbReference type="ARBA" id="ARBA00022692"/>
    </source>
</evidence>
<dbReference type="PANTHER" id="PTHR36838:SF3">
    <property type="entry name" value="TRANSPORTER AUXIN EFFLUX CARRIER EC FAMILY"/>
    <property type="match status" value="1"/>
</dbReference>
<dbReference type="InterPro" id="IPR004776">
    <property type="entry name" value="Mem_transp_PIN-like"/>
</dbReference>
<dbReference type="GO" id="GO:0055085">
    <property type="term" value="P:transmembrane transport"/>
    <property type="evidence" value="ECO:0007669"/>
    <property type="project" value="InterPro"/>
</dbReference>
<reference evidence="10 12" key="2">
    <citation type="journal article" date="2019" name="Microb. Pathog.">
        <title>Comparison of VITEK 2, MALDI-TOF MS, 16S rRNA gene sequencing, and whole-genome sequencing for identification of Roseomonas mucosa.</title>
        <authorList>
            <person name="Rudolph W.W."/>
            <person name="Gunzer F."/>
            <person name="Trauth M."/>
            <person name="Bunk B."/>
            <person name="Bigge R."/>
            <person name="Schrottner P."/>
        </authorList>
    </citation>
    <scope>NUCLEOTIDE SEQUENCE [LARGE SCALE GENOMIC DNA]</scope>
    <source>
        <strain evidence="10 12">DSM 103800</strain>
    </source>
</reference>
<evidence type="ECO:0000256" key="4">
    <source>
        <dbReference type="ARBA" id="ARBA00022475"/>
    </source>
</evidence>
<evidence type="ECO:0000256" key="1">
    <source>
        <dbReference type="ARBA" id="ARBA00004651"/>
    </source>
</evidence>
<keyword evidence="5 8" id="KW-0812">Transmembrane</keyword>
<evidence type="ECO:0000256" key="6">
    <source>
        <dbReference type="ARBA" id="ARBA00022989"/>
    </source>
</evidence>
<feature type="transmembrane region" description="Helical" evidence="8">
    <location>
        <begin position="254"/>
        <end position="275"/>
    </location>
</feature>
<reference evidence="10" key="3">
    <citation type="submission" date="2023-09" db="EMBL/GenBank/DDBJ databases">
        <authorList>
            <person name="Schober I."/>
            <person name="Bunk B."/>
        </authorList>
    </citation>
    <scope>NUCLEOTIDE SEQUENCE</scope>
    <source>
        <strain evidence="10">DSM 103800</strain>
    </source>
</reference>
<evidence type="ECO:0000313" key="12">
    <source>
        <dbReference type="Proteomes" id="UP001258945"/>
    </source>
</evidence>
<feature type="transmembrane region" description="Helical" evidence="8">
    <location>
        <begin position="125"/>
        <end position="145"/>
    </location>
</feature>
<dbReference type="InterPro" id="IPR038770">
    <property type="entry name" value="Na+/solute_symporter_sf"/>
</dbReference>
<dbReference type="STRING" id="257708.RGI145_11315"/>
<dbReference type="Proteomes" id="UP000185494">
    <property type="component" value="Chromosome 1"/>
</dbReference>